<reference evidence="2" key="1">
    <citation type="journal article" date="2023" name="G3 (Bethesda)">
        <title>Genome assembly and association tests identify interacting loci associated with vigor, precocity, and sex in interspecific pistachio rootstocks.</title>
        <authorList>
            <person name="Palmer W."/>
            <person name="Jacygrad E."/>
            <person name="Sagayaradj S."/>
            <person name="Cavanaugh K."/>
            <person name="Han R."/>
            <person name="Bertier L."/>
            <person name="Beede B."/>
            <person name="Kafkas S."/>
            <person name="Golino D."/>
            <person name="Preece J."/>
            <person name="Michelmore R."/>
        </authorList>
    </citation>
    <scope>NUCLEOTIDE SEQUENCE [LARGE SCALE GENOMIC DNA]</scope>
</reference>
<dbReference type="Proteomes" id="UP001163603">
    <property type="component" value="Chromosome 12"/>
</dbReference>
<accession>A0ACC0XHT4</accession>
<proteinExistence type="predicted"/>
<comment type="caution">
    <text evidence="1">The sequence shown here is derived from an EMBL/GenBank/DDBJ whole genome shotgun (WGS) entry which is preliminary data.</text>
</comment>
<evidence type="ECO:0000313" key="2">
    <source>
        <dbReference type="Proteomes" id="UP001163603"/>
    </source>
</evidence>
<organism evidence="1 2">
    <name type="scientific">Pistacia integerrima</name>
    <dbReference type="NCBI Taxonomy" id="434235"/>
    <lineage>
        <taxon>Eukaryota</taxon>
        <taxon>Viridiplantae</taxon>
        <taxon>Streptophyta</taxon>
        <taxon>Embryophyta</taxon>
        <taxon>Tracheophyta</taxon>
        <taxon>Spermatophyta</taxon>
        <taxon>Magnoliopsida</taxon>
        <taxon>eudicotyledons</taxon>
        <taxon>Gunneridae</taxon>
        <taxon>Pentapetalae</taxon>
        <taxon>rosids</taxon>
        <taxon>malvids</taxon>
        <taxon>Sapindales</taxon>
        <taxon>Anacardiaceae</taxon>
        <taxon>Pistacia</taxon>
    </lineage>
</organism>
<gene>
    <name evidence="1" type="ORF">Pint_12272</name>
</gene>
<name>A0ACC0XHT4_9ROSI</name>
<sequence>MVIRRNDWNTAFQDILNEDPIENSKYLTARISQKEDTALHVAIATQSFKFAEELIKYMKREYLAIKNTDGDTTFSLIATFENVRLAKQMFEKNNELPKIQGANQMLPIQVATQQGHKLMVEFLNKIQGSLEEMDCNKSSDCSKTKEDMKILRRAALINDWNAVYKDVFKEDPLKYSNYLISRTKGEGHTLLHDAAEANSFLFVKELVNYMTEGQLTIENSYGNTAFFVAALYGRVAVALVMFEKNKQLPSIRGNRSMEMLSIHVAAQNGHKEMVEFLYRIQDDPRINEDLEELYIVARRNDWNTAFRNIFKEDPIANSKYLTARISMKEDTALHVAIVTHSFMFAEELIKYMKREDLALKNTDGDTAFSLIAASENVRLAKQMFKKNVKLPNIRRENEMLPIDKATEQGHKLMVEFLRKIERPLEEMDRNKLSGKYDPFLIF</sequence>
<evidence type="ECO:0000313" key="1">
    <source>
        <dbReference type="EMBL" id="KAJ0017929.1"/>
    </source>
</evidence>
<keyword evidence="2" id="KW-1185">Reference proteome</keyword>
<dbReference type="EMBL" id="CM047747">
    <property type="protein sequence ID" value="KAJ0017929.1"/>
    <property type="molecule type" value="Genomic_DNA"/>
</dbReference>
<protein>
    <submittedName>
        <fullName evidence="1">Uncharacterized protein</fullName>
    </submittedName>
</protein>